<comment type="caution">
    <text evidence="1">The sequence shown here is derived from an EMBL/GenBank/DDBJ whole genome shotgun (WGS) entry which is preliminary data.</text>
</comment>
<protein>
    <recommendedName>
        <fullName evidence="3">DUF1877 family protein</fullName>
    </recommendedName>
</protein>
<dbReference type="EMBL" id="LGKG01000002">
    <property type="protein sequence ID" value="KPC66501.1"/>
    <property type="molecule type" value="Genomic_DNA"/>
</dbReference>
<organism evidence="1 2">
    <name type="scientific">Streptomyces chattanoogensis</name>
    <dbReference type="NCBI Taxonomy" id="66876"/>
    <lineage>
        <taxon>Bacteria</taxon>
        <taxon>Bacillati</taxon>
        <taxon>Actinomycetota</taxon>
        <taxon>Actinomycetes</taxon>
        <taxon>Kitasatosporales</taxon>
        <taxon>Streptomycetaceae</taxon>
        <taxon>Streptomyces</taxon>
    </lineage>
</organism>
<name>A0A0N0H3S5_9ACTN</name>
<proteinExistence type="predicted"/>
<evidence type="ECO:0000313" key="2">
    <source>
        <dbReference type="Proteomes" id="UP000037982"/>
    </source>
</evidence>
<dbReference type="Proteomes" id="UP000037982">
    <property type="component" value="Unassembled WGS sequence"/>
</dbReference>
<sequence length="205" mass="23181">MGLDITVMIVDWSWLGAVPSRERLSRLRDAWYADETGLWDHDALGIEGDWEWPRGPHGAYFAVYEFRHTCGSFKAHFWAGERWESLRDHADPHLRTELDSLLLGLIWEGADGQAQYTDPGFFCDDPEVSYGLLLARSPDTVRELAATWEGMRPRLGRLRGAFTEHAADPTGWVGDFDGFTGLLEDWGRVLTEAARRGWGVVGLSE</sequence>
<dbReference type="AlphaFoldDB" id="A0A0N0H3S5"/>
<keyword evidence="2" id="KW-1185">Reference proteome</keyword>
<dbReference type="PATRIC" id="fig|66876.3.peg.714"/>
<gene>
    <name evidence="1" type="ORF">ADL29_03385</name>
</gene>
<accession>A0A0N0H3S5</accession>
<evidence type="ECO:0000313" key="1">
    <source>
        <dbReference type="EMBL" id="KPC66501.1"/>
    </source>
</evidence>
<dbReference type="RefSeq" id="WP_053922273.1">
    <property type="nucleotide sequence ID" value="NZ_LGKG01000002.1"/>
</dbReference>
<evidence type="ECO:0008006" key="3">
    <source>
        <dbReference type="Google" id="ProtNLM"/>
    </source>
</evidence>
<reference evidence="2" key="1">
    <citation type="submission" date="2015-07" db="EMBL/GenBank/DDBJ databases">
        <authorList>
            <person name="Ju K.-S."/>
            <person name="Doroghazi J.R."/>
            <person name="Metcalf W.W."/>
        </authorList>
    </citation>
    <scope>NUCLEOTIDE SEQUENCE [LARGE SCALE GENOMIC DNA]</scope>
    <source>
        <strain evidence="2">NRRL ISP-5002</strain>
    </source>
</reference>